<evidence type="ECO:0000259" key="4">
    <source>
        <dbReference type="Pfam" id="PF26410"/>
    </source>
</evidence>
<feature type="non-terminal residue" evidence="5">
    <location>
        <position position="1"/>
    </location>
</feature>
<dbReference type="EMBL" id="CAJVPI010004953">
    <property type="protein sequence ID" value="CAG8671036.1"/>
    <property type="molecule type" value="Genomic_DNA"/>
</dbReference>
<reference evidence="5" key="1">
    <citation type="submission" date="2021-06" db="EMBL/GenBank/DDBJ databases">
        <authorList>
            <person name="Kallberg Y."/>
            <person name="Tangrot J."/>
            <person name="Rosling A."/>
        </authorList>
    </citation>
    <scope>NUCLEOTIDE SEQUENCE</scope>
    <source>
        <strain evidence="5">BR232B</strain>
    </source>
</reference>
<organism evidence="5 6">
    <name type="scientific">Paraglomus brasilianum</name>
    <dbReference type="NCBI Taxonomy" id="144538"/>
    <lineage>
        <taxon>Eukaryota</taxon>
        <taxon>Fungi</taxon>
        <taxon>Fungi incertae sedis</taxon>
        <taxon>Mucoromycota</taxon>
        <taxon>Glomeromycotina</taxon>
        <taxon>Glomeromycetes</taxon>
        <taxon>Paraglomerales</taxon>
        <taxon>Paraglomeraceae</taxon>
        <taxon>Paraglomus</taxon>
    </lineage>
</organism>
<dbReference type="AlphaFoldDB" id="A0A9N9EEP5"/>
<evidence type="ECO:0000313" key="5">
    <source>
        <dbReference type="EMBL" id="CAG8671036.1"/>
    </source>
</evidence>
<keyword evidence="6" id="KW-1185">Reference proteome</keyword>
<sequence>EIARFEEIDHNMRIMAGSKGRTVQNETAALGPKVFGSIEQVRHDRYNESLKLPAMNGLAALQQCASCHFTSITCPHTEKHLEREIIQGRSVIFAWELANEPQIVWRKIVRTWIEESARVIKDLDANHLVTTGAEGKNEKDWKCASAAIL</sequence>
<evidence type="ECO:0000313" key="6">
    <source>
        <dbReference type="Proteomes" id="UP000789739"/>
    </source>
</evidence>
<proteinExistence type="inferred from homology"/>
<evidence type="ECO:0000256" key="1">
    <source>
        <dbReference type="ARBA" id="ARBA00005641"/>
    </source>
</evidence>
<protein>
    <submittedName>
        <fullName evidence="5">5434_t:CDS:1</fullName>
    </submittedName>
</protein>
<feature type="non-terminal residue" evidence="5">
    <location>
        <position position="149"/>
    </location>
</feature>
<feature type="domain" description="Glycoside hydrolase family 5" evidence="4">
    <location>
        <begin position="88"/>
        <end position="139"/>
    </location>
</feature>
<dbReference type="SUPFAM" id="SSF51445">
    <property type="entry name" value="(Trans)glycosidases"/>
    <property type="match status" value="1"/>
</dbReference>
<dbReference type="OrthoDB" id="406631at2759"/>
<name>A0A9N9EEP5_9GLOM</name>
<evidence type="ECO:0000256" key="2">
    <source>
        <dbReference type="ARBA" id="ARBA00022801"/>
    </source>
</evidence>
<dbReference type="Pfam" id="PF26410">
    <property type="entry name" value="GH5_mannosidase"/>
    <property type="match status" value="1"/>
</dbReference>
<keyword evidence="2" id="KW-0378">Hydrolase</keyword>
<keyword evidence="3" id="KW-0326">Glycosidase</keyword>
<comment type="caution">
    <text evidence="5">The sequence shown here is derived from an EMBL/GenBank/DDBJ whole genome shotgun (WGS) entry which is preliminary data.</text>
</comment>
<dbReference type="InterPro" id="IPR001547">
    <property type="entry name" value="Glyco_hydro_5"/>
</dbReference>
<dbReference type="Proteomes" id="UP000789739">
    <property type="component" value="Unassembled WGS sequence"/>
</dbReference>
<gene>
    <name evidence="5" type="ORF">PBRASI_LOCUS11305</name>
</gene>
<evidence type="ECO:0000256" key="3">
    <source>
        <dbReference type="ARBA" id="ARBA00023295"/>
    </source>
</evidence>
<dbReference type="InterPro" id="IPR017853">
    <property type="entry name" value="GH"/>
</dbReference>
<dbReference type="Gene3D" id="3.20.20.80">
    <property type="entry name" value="Glycosidases"/>
    <property type="match status" value="1"/>
</dbReference>
<accession>A0A9N9EEP5</accession>
<comment type="similarity">
    <text evidence="1">Belongs to the glycosyl hydrolase 5 (cellulase A) family.</text>
</comment>